<reference evidence="9" key="1">
    <citation type="journal article" date="2021" name="IMA Fungus">
        <title>Genomic characterization of three marine fungi, including Emericellopsis atlantica sp. nov. with signatures of a generalist lifestyle and marine biomass degradation.</title>
        <authorList>
            <person name="Hagestad O.C."/>
            <person name="Hou L."/>
            <person name="Andersen J.H."/>
            <person name="Hansen E.H."/>
            <person name="Altermark B."/>
            <person name="Li C."/>
            <person name="Kuhnert E."/>
            <person name="Cox R.J."/>
            <person name="Crous P.W."/>
            <person name="Spatafora J.W."/>
            <person name="Lail K."/>
            <person name="Amirebrahimi M."/>
            <person name="Lipzen A."/>
            <person name="Pangilinan J."/>
            <person name="Andreopoulos W."/>
            <person name="Hayes R.D."/>
            <person name="Ng V."/>
            <person name="Grigoriev I.V."/>
            <person name="Jackson S.A."/>
            <person name="Sutton T.D.S."/>
            <person name="Dobson A.D.W."/>
            <person name="Rama T."/>
        </authorList>
    </citation>
    <scope>NUCLEOTIDE SEQUENCE</scope>
    <source>
        <strain evidence="9">TRa3180A</strain>
    </source>
</reference>
<comment type="subcellular location">
    <subcellularLocation>
        <location evidence="1 6">Nucleus</location>
    </subcellularLocation>
</comment>
<organism evidence="9 10">
    <name type="scientific">Calycina marina</name>
    <dbReference type="NCBI Taxonomy" id="1763456"/>
    <lineage>
        <taxon>Eukaryota</taxon>
        <taxon>Fungi</taxon>
        <taxon>Dikarya</taxon>
        <taxon>Ascomycota</taxon>
        <taxon>Pezizomycotina</taxon>
        <taxon>Leotiomycetes</taxon>
        <taxon>Helotiales</taxon>
        <taxon>Pezizellaceae</taxon>
        <taxon>Calycina</taxon>
    </lineage>
</organism>
<evidence type="ECO:0000313" key="9">
    <source>
        <dbReference type="EMBL" id="KAG9245966.1"/>
    </source>
</evidence>
<keyword evidence="5 6" id="KW-0539">Nucleus</keyword>
<dbReference type="FunFam" id="2.40.50.140:FF:000221">
    <property type="entry name" value="DNA-directed RNA polymerase III subunit"/>
    <property type="match status" value="1"/>
</dbReference>
<evidence type="ECO:0000313" key="10">
    <source>
        <dbReference type="Proteomes" id="UP000887226"/>
    </source>
</evidence>
<dbReference type="Gene3D" id="3.30.1490.120">
    <property type="entry name" value="RNA polymerase Rpb7-like, N-terminal domain"/>
    <property type="match status" value="1"/>
</dbReference>
<dbReference type="GO" id="GO:0006384">
    <property type="term" value="P:transcription initiation at RNA polymerase III promoter"/>
    <property type="evidence" value="ECO:0007669"/>
    <property type="project" value="TreeGrafter"/>
</dbReference>
<protein>
    <recommendedName>
        <fullName evidence="6">DNA-directed RNA polymerase subunit</fullName>
    </recommendedName>
</protein>
<comment type="function">
    <text evidence="6">DNA-dependent RNA polymerase which catalyzes the transcription of DNA into RNA using the four ribonucleoside triphosphates as substrates.</text>
</comment>
<dbReference type="InterPro" id="IPR005576">
    <property type="entry name" value="Rpb7-like_N"/>
</dbReference>
<name>A0A9P7Z634_9HELO</name>
<dbReference type="InterPro" id="IPR036898">
    <property type="entry name" value="RNA_pol_Rpb7-like_N_sf"/>
</dbReference>
<dbReference type="EMBL" id="MU253823">
    <property type="protein sequence ID" value="KAG9245966.1"/>
    <property type="molecule type" value="Genomic_DNA"/>
</dbReference>
<evidence type="ECO:0000256" key="1">
    <source>
        <dbReference type="ARBA" id="ARBA00004123"/>
    </source>
</evidence>
<dbReference type="CDD" id="cd04330">
    <property type="entry name" value="RNAP_III_Rpc25_N"/>
    <property type="match status" value="1"/>
</dbReference>
<gene>
    <name evidence="9" type="ORF">BJ878DRAFT_457267</name>
</gene>
<keyword evidence="3 6" id="KW-0240">DNA-directed RNA polymerase</keyword>
<proteinExistence type="inferred from homology"/>
<dbReference type="Pfam" id="PF08292">
    <property type="entry name" value="RNA_pol_Rbc25"/>
    <property type="match status" value="1"/>
</dbReference>
<evidence type="ECO:0000259" key="8">
    <source>
        <dbReference type="Pfam" id="PF08292"/>
    </source>
</evidence>
<feature type="domain" description="RNA polymerase III subunit Rpc25" evidence="8">
    <location>
        <begin position="85"/>
        <end position="198"/>
    </location>
</feature>
<dbReference type="InterPro" id="IPR012340">
    <property type="entry name" value="NA-bd_OB-fold"/>
</dbReference>
<feature type="domain" description="RNA polymerase Rpb7-like N-terminal" evidence="7">
    <location>
        <begin position="9"/>
        <end position="66"/>
    </location>
</feature>
<evidence type="ECO:0000259" key="7">
    <source>
        <dbReference type="Pfam" id="PF03876"/>
    </source>
</evidence>
<dbReference type="InterPro" id="IPR013238">
    <property type="entry name" value="RNA_pol_III_Rbc25"/>
</dbReference>
<dbReference type="InterPro" id="IPR045113">
    <property type="entry name" value="Rpb7-like"/>
</dbReference>
<comment type="similarity">
    <text evidence="2">Belongs to the eukaryotic RPB7/RPC8 RNA polymerase subunit family.</text>
</comment>
<dbReference type="AlphaFoldDB" id="A0A9P7Z634"/>
<comment type="caution">
    <text evidence="9">The sequence shown here is derived from an EMBL/GenBank/DDBJ whole genome shotgun (WGS) entry which is preliminary data.</text>
</comment>
<dbReference type="PANTHER" id="PTHR12709">
    <property type="entry name" value="DNA-DIRECTED RNA POLYMERASE II, III"/>
    <property type="match status" value="1"/>
</dbReference>
<dbReference type="PANTHER" id="PTHR12709:SF1">
    <property type="entry name" value="DNA-DIRECTED RNA POLYMERASE III SUBUNIT RPC8"/>
    <property type="match status" value="1"/>
</dbReference>
<dbReference type="SUPFAM" id="SSF88798">
    <property type="entry name" value="N-terminal, heterodimerisation domain of RBP7 (RpoE)"/>
    <property type="match status" value="1"/>
</dbReference>
<dbReference type="Gene3D" id="2.40.50.140">
    <property type="entry name" value="Nucleic acid-binding proteins"/>
    <property type="match status" value="1"/>
</dbReference>
<evidence type="ECO:0000256" key="3">
    <source>
        <dbReference type="ARBA" id="ARBA00022478"/>
    </source>
</evidence>
<accession>A0A9P7Z634</accession>
<keyword evidence="10" id="KW-1185">Reference proteome</keyword>
<evidence type="ECO:0000256" key="2">
    <source>
        <dbReference type="ARBA" id="ARBA00009307"/>
    </source>
</evidence>
<dbReference type="FunFam" id="3.30.1490.120:FF:000001">
    <property type="entry name" value="DNA-directed RNA polymerase II subunit RPB7"/>
    <property type="match status" value="1"/>
</dbReference>
<dbReference type="SUPFAM" id="SSF50249">
    <property type="entry name" value="Nucleic acid-binding proteins"/>
    <property type="match status" value="1"/>
</dbReference>
<keyword evidence="4 6" id="KW-0804">Transcription</keyword>
<evidence type="ECO:0000256" key="6">
    <source>
        <dbReference type="RuleBase" id="RU369086"/>
    </source>
</evidence>
<dbReference type="OrthoDB" id="10256606at2759"/>
<evidence type="ECO:0000256" key="4">
    <source>
        <dbReference type="ARBA" id="ARBA00023163"/>
    </source>
</evidence>
<evidence type="ECO:0000256" key="5">
    <source>
        <dbReference type="ARBA" id="ARBA00023242"/>
    </source>
</evidence>
<dbReference type="Pfam" id="PF03876">
    <property type="entry name" value="SHS2_Rpb7-N"/>
    <property type="match status" value="1"/>
</dbReference>
<sequence>MFILTKIADLVQIEPKHFSPFKPGYQALADNINAKYANKVIQKIGHCICLYDILASSDGLIGSGTGLVNVNVEFRLIVFRPFKGEVMIGRISSATVDGIYLRTHFFEDIWVPKGNLPEGSYYSPHEGCWVWKTGDAELFFDTQETVRFRVDEEDWHDQTPISAQPPSNEDDFAVKEKDVPYKIIATMEDAGLGPCLWWDGDDPMEEDA</sequence>
<dbReference type="GO" id="GO:0005666">
    <property type="term" value="C:RNA polymerase III complex"/>
    <property type="evidence" value="ECO:0007669"/>
    <property type="project" value="TreeGrafter"/>
</dbReference>
<dbReference type="Proteomes" id="UP000887226">
    <property type="component" value="Unassembled WGS sequence"/>
</dbReference>